<feature type="signal peptide" evidence="1">
    <location>
        <begin position="1"/>
        <end position="24"/>
    </location>
</feature>
<keyword evidence="3" id="KW-0326">Glycosidase</keyword>
<keyword evidence="1" id="KW-0732">Signal</keyword>
<feature type="domain" description="Phosphodiester glycosidase" evidence="2">
    <location>
        <begin position="210"/>
        <end position="377"/>
    </location>
</feature>
<feature type="chain" id="PRO_5046448141" evidence="1">
    <location>
        <begin position="25"/>
        <end position="675"/>
    </location>
</feature>
<dbReference type="PANTHER" id="PTHR40446:SF2">
    <property type="entry name" value="N-ACETYLGLUCOSAMINE-1-PHOSPHODIESTER ALPHA-N-ACETYLGLUCOSAMINIDASE"/>
    <property type="match status" value="1"/>
</dbReference>
<sequence>MNKKLIGFMLAGFFMLSSSTNIFASSIIRESQKEMMLANGVTYKNVYTFTESGIQNVNLVYVDLDNPDIKLDLLFNKEGFHTTQKVSDMVKNDSLDPNNGDILAAINADFFSMSKPAFSLGPMVKDGKILSTPHYQINKYSTFLADKNKNVFFNYIKPDVSITDLTKNTQIPIAAINKPSKYYANIVMYTSEYYKNSPGANDTYYDLCEVVVVDDVITDIRYGQPPVAIPDNGYVLLAAGNNGLTLRDSFTVGDQLQLNSAFSLDYQNNIDLAVGGGSLILKDGELYPPTQKVSGKSQRSAIGVTYDNKLILFTTDGRLPNVIGMKEEDVANYMKSLGCKDAMLFDGGGSTELIVNDKIVNNLVGGAERRIVDSLAIKSMAQKDEFSSIQAFIDNDFGYVNDKFKLTVNTFDSDLDPLNIPIENMNFSVSGIEGTFNKNIFTPTSAGEGIIHVEYGNKDASIPVSIVGKSNTDPNLVDELGDKGINIAFLSDMNKTNTLLDNLIHAQYKEDIEKNADNLFLLSNSNTGFDQNLNKPHYNFNGSYSSQVVDNNLIVNLNSSNGGFFKSAGQWDFFRNSLNTTLDNVFIVLNSKESLKVKDEASEFKRSLHEASKNKNIYVIYRGNDFNQTVENNVRFISIPDYKDVYKDNLLNDCRYLLINIDGTDIKYTYKKVLL</sequence>
<proteinExistence type="predicted"/>
<evidence type="ECO:0000259" key="2">
    <source>
        <dbReference type="Pfam" id="PF09992"/>
    </source>
</evidence>
<keyword evidence="3" id="KW-0378">Hydrolase</keyword>
<dbReference type="Pfam" id="PF09992">
    <property type="entry name" value="NAGPA"/>
    <property type="match status" value="1"/>
</dbReference>
<reference evidence="3 4" key="1">
    <citation type="submission" date="2023-03" db="EMBL/GenBank/DDBJ databases">
        <title>Complete genome sequence of Tepidibacter sp. SWIR-1, isolated from a deep-sea hydrothermal vent.</title>
        <authorList>
            <person name="Li X."/>
        </authorList>
    </citation>
    <scope>NUCLEOTIDE SEQUENCE [LARGE SCALE GENOMIC DNA]</scope>
    <source>
        <strain evidence="3 4">SWIR-1</strain>
    </source>
</reference>
<evidence type="ECO:0000313" key="4">
    <source>
        <dbReference type="Proteomes" id="UP001222800"/>
    </source>
</evidence>
<accession>A0ABY8EAV4</accession>
<organism evidence="3 4">
    <name type="scientific">Tepidibacter hydrothermalis</name>
    <dbReference type="NCBI Taxonomy" id="3036126"/>
    <lineage>
        <taxon>Bacteria</taxon>
        <taxon>Bacillati</taxon>
        <taxon>Bacillota</taxon>
        <taxon>Clostridia</taxon>
        <taxon>Peptostreptococcales</taxon>
        <taxon>Peptostreptococcaceae</taxon>
        <taxon>Tepidibacter</taxon>
    </lineage>
</organism>
<evidence type="ECO:0000313" key="3">
    <source>
        <dbReference type="EMBL" id="WFD10052.1"/>
    </source>
</evidence>
<protein>
    <submittedName>
        <fullName evidence="3">Phosphodiester glycosidase family protein</fullName>
    </submittedName>
</protein>
<dbReference type="RefSeq" id="WP_277732029.1">
    <property type="nucleotide sequence ID" value="NZ_CP120733.1"/>
</dbReference>
<dbReference type="Proteomes" id="UP001222800">
    <property type="component" value="Chromosome"/>
</dbReference>
<dbReference type="PANTHER" id="PTHR40446">
    <property type="entry name" value="N-ACETYLGLUCOSAMINE-1-PHOSPHODIESTER ALPHA-N-ACETYLGLUCOSAMINIDASE"/>
    <property type="match status" value="1"/>
</dbReference>
<evidence type="ECO:0000256" key="1">
    <source>
        <dbReference type="SAM" id="SignalP"/>
    </source>
</evidence>
<dbReference type="EMBL" id="CP120733">
    <property type="protein sequence ID" value="WFD10052.1"/>
    <property type="molecule type" value="Genomic_DNA"/>
</dbReference>
<dbReference type="InterPro" id="IPR018711">
    <property type="entry name" value="NAGPA"/>
</dbReference>
<gene>
    <name evidence="3" type="ORF">P4S50_17000</name>
</gene>
<dbReference type="GO" id="GO:0016798">
    <property type="term" value="F:hydrolase activity, acting on glycosyl bonds"/>
    <property type="evidence" value="ECO:0007669"/>
    <property type="project" value="UniProtKB-KW"/>
</dbReference>
<name>A0ABY8EAV4_9FIRM</name>
<keyword evidence="4" id="KW-1185">Reference proteome</keyword>